<accession>A0A511QWY9</accession>
<dbReference type="Proteomes" id="UP000321197">
    <property type="component" value="Unassembled WGS sequence"/>
</dbReference>
<evidence type="ECO:0000313" key="2">
    <source>
        <dbReference type="Proteomes" id="UP000321197"/>
    </source>
</evidence>
<dbReference type="EMBL" id="BJXL01000001">
    <property type="protein sequence ID" value="GEM81903.1"/>
    <property type="molecule type" value="Genomic_DNA"/>
</dbReference>
<evidence type="ECO:0000313" key="1">
    <source>
        <dbReference type="EMBL" id="GEM81903.1"/>
    </source>
</evidence>
<comment type="caution">
    <text evidence="1">The sequence shown here is derived from an EMBL/GenBank/DDBJ whole genome shotgun (WGS) entry which is preliminary data.</text>
</comment>
<protein>
    <submittedName>
        <fullName evidence="1">Uncharacterized protein</fullName>
    </submittedName>
</protein>
<sequence>MNIRELDSAVHSHTRAIPIYRGLAGVGRPMTLDGKILRESFRYKGNWIWYAVQDGRAFYMVQPLDN</sequence>
<dbReference type="OrthoDB" id="33290at2"/>
<organism evidence="1 2">
    <name type="scientific">Meiothermus hypogaeus NBRC 106114</name>
    <dbReference type="NCBI Taxonomy" id="1227553"/>
    <lineage>
        <taxon>Bacteria</taxon>
        <taxon>Thermotogati</taxon>
        <taxon>Deinococcota</taxon>
        <taxon>Deinococci</taxon>
        <taxon>Thermales</taxon>
        <taxon>Thermaceae</taxon>
        <taxon>Meiothermus</taxon>
    </lineage>
</organism>
<proteinExistence type="predicted"/>
<reference evidence="1 2" key="1">
    <citation type="submission" date="2019-07" db="EMBL/GenBank/DDBJ databases">
        <title>Whole genome shotgun sequence of Meiothermus hypogaeus NBRC 106114.</title>
        <authorList>
            <person name="Hosoyama A."/>
            <person name="Uohara A."/>
            <person name="Ohji S."/>
            <person name="Ichikawa N."/>
        </authorList>
    </citation>
    <scope>NUCLEOTIDE SEQUENCE [LARGE SCALE GENOMIC DNA]</scope>
    <source>
        <strain evidence="1 2">NBRC 106114</strain>
    </source>
</reference>
<dbReference type="RefSeq" id="WP_119340535.1">
    <property type="nucleotide sequence ID" value="NZ_BJXL01000001.1"/>
</dbReference>
<dbReference type="AlphaFoldDB" id="A0A511QWY9"/>
<gene>
    <name evidence="1" type="ORF">MHY01S_00690</name>
</gene>
<name>A0A511QWY9_9DEIN</name>